<dbReference type="Pfam" id="PF00702">
    <property type="entry name" value="Hydrolase"/>
    <property type="match status" value="1"/>
</dbReference>
<dbReference type="PANTHER" id="PTHR46191:SF2">
    <property type="entry name" value="HALOACID DEHALOGENASE-LIKE HYDROLASE DOMAIN-CONTAINING PROTEIN 3"/>
    <property type="match status" value="1"/>
</dbReference>
<evidence type="ECO:0000313" key="1">
    <source>
        <dbReference type="EMBL" id="AJC11884.1"/>
    </source>
</evidence>
<dbReference type="Gene3D" id="1.10.150.720">
    <property type="entry name" value="Haloacid dehalogenase-like hydrolase"/>
    <property type="match status" value="1"/>
</dbReference>
<dbReference type="InterPro" id="IPR044924">
    <property type="entry name" value="HAD-SF_hydro_IA_REG-2-like_cap"/>
</dbReference>
<reference evidence="2" key="1">
    <citation type="submission" date="2014-08" db="EMBL/GenBank/DDBJ databases">
        <title>Coriobacteriaceae sp. complete genome.</title>
        <authorList>
            <person name="Looft T."/>
            <person name="Bayles D.O."/>
            <person name="Stanton T.B."/>
        </authorList>
    </citation>
    <scope>NUCLEOTIDE SEQUENCE [LARGE SCALE GENOMIC DNA]</scope>
    <source>
        <strain evidence="2">68-1-3</strain>
    </source>
</reference>
<reference evidence="1 2" key="2">
    <citation type="journal article" date="2015" name="Genome Announc.">
        <title>Complete Genome Sequence of Coriobacteriaceae Strain 68-1-3, a Novel Mucus-Degrading Isolate from the Swine Intestinal Tract.</title>
        <authorList>
            <person name="Looft T."/>
            <person name="Bayles D.O."/>
            <person name="Alt D.P."/>
            <person name="Stanton T.B."/>
        </authorList>
    </citation>
    <scope>NUCLEOTIDE SEQUENCE [LARGE SCALE GENOMIC DNA]</scope>
    <source>
        <strain evidence="1 2">68-1-3</strain>
    </source>
</reference>
<sequence length="233" mass="26366">MSGASPKGHRVVLFDVGQTLVRACPDIGEMFWRVSTELGYEVDRRHAVRLQPLVYEYYEAEYLKDGDFWCHQDRSVLIWLDMYALMCRETGLDDEIDRIPRLMYDRYLDARSWEVYGDVVPCLTRLKRRGCRLAAVSNWSNHLEGLLRDLGLLPYFDEVVASAAVGLRKPDPAIFKLALQRLGAAVDSAVHVGDSYEADVCGALNADIEAVLLDREGKSRRPGCPTIASLREL</sequence>
<dbReference type="HOGENOM" id="CLU_045011_8_0_11"/>
<dbReference type="SUPFAM" id="SSF56784">
    <property type="entry name" value="HAD-like"/>
    <property type="match status" value="1"/>
</dbReference>
<evidence type="ECO:0008006" key="3">
    <source>
        <dbReference type="Google" id="ProtNLM"/>
    </source>
</evidence>
<dbReference type="InterPro" id="IPR051828">
    <property type="entry name" value="HAD-like_hydrolase_domain"/>
</dbReference>
<evidence type="ECO:0000313" key="2">
    <source>
        <dbReference type="Proteomes" id="UP000031121"/>
    </source>
</evidence>
<dbReference type="SFLD" id="SFLDS00003">
    <property type="entry name" value="Haloacid_Dehalogenase"/>
    <property type="match status" value="1"/>
</dbReference>
<dbReference type="PRINTS" id="PR00413">
    <property type="entry name" value="HADHALOGNASE"/>
</dbReference>
<dbReference type="NCBIfam" id="TIGR01509">
    <property type="entry name" value="HAD-SF-IA-v3"/>
    <property type="match status" value="1"/>
</dbReference>
<proteinExistence type="predicted"/>
<dbReference type="CDD" id="cd16415">
    <property type="entry name" value="HAD_dREG-2_like"/>
    <property type="match status" value="1"/>
</dbReference>
<dbReference type="NCBIfam" id="TIGR01549">
    <property type="entry name" value="HAD-SF-IA-v1"/>
    <property type="match status" value="1"/>
</dbReference>
<protein>
    <recommendedName>
        <fullName evidence="3">HAD family hydrolase</fullName>
    </recommendedName>
</protein>
<dbReference type="SFLD" id="SFLDG01129">
    <property type="entry name" value="C1.5:_HAD__Beta-PGM__Phosphata"/>
    <property type="match status" value="1"/>
</dbReference>
<gene>
    <name evidence="1" type="ORF">JI75_03550</name>
</gene>
<dbReference type="STRING" id="1531429.JI75_03550"/>
<dbReference type="InterPro" id="IPR036412">
    <property type="entry name" value="HAD-like_sf"/>
</dbReference>
<organism evidence="1 2">
    <name type="scientific">Berryella intestinalis</name>
    <dbReference type="NCBI Taxonomy" id="1531429"/>
    <lineage>
        <taxon>Bacteria</taxon>
        <taxon>Bacillati</taxon>
        <taxon>Actinomycetota</taxon>
        <taxon>Coriobacteriia</taxon>
        <taxon>Eggerthellales</taxon>
        <taxon>Eggerthellaceae</taxon>
        <taxon>Berryella</taxon>
    </lineage>
</organism>
<keyword evidence="2" id="KW-1185">Reference proteome</keyword>
<dbReference type="Proteomes" id="UP000031121">
    <property type="component" value="Chromosome"/>
</dbReference>
<dbReference type="Gene3D" id="3.40.50.1000">
    <property type="entry name" value="HAD superfamily/HAD-like"/>
    <property type="match status" value="1"/>
</dbReference>
<dbReference type="AlphaFoldDB" id="A0A0A8B3D8"/>
<accession>A0A0A8B3D8</accession>
<dbReference type="InterPro" id="IPR023214">
    <property type="entry name" value="HAD_sf"/>
</dbReference>
<dbReference type="EMBL" id="CP009302">
    <property type="protein sequence ID" value="AJC11884.1"/>
    <property type="molecule type" value="Genomic_DNA"/>
</dbReference>
<dbReference type="InterPro" id="IPR006439">
    <property type="entry name" value="HAD-SF_hydro_IA"/>
</dbReference>
<dbReference type="KEGG" id="cbac:JI75_03550"/>
<name>A0A0A8B3D8_9ACTN</name>
<dbReference type="PANTHER" id="PTHR46191">
    <property type="match status" value="1"/>
</dbReference>